<proteinExistence type="predicted"/>
<dbReference type="AlphaFoldDB" id="A0A2G9YEC4"/>
<comment type="caution">
    <text evidence="1">The sequence shown here is derived from an EMBL/GenBank/DDBJ whole genome shotgun (WGS) entry which is preliminary data.</text>
</comment>
<reference evidence="1 2" key="1">
    <citation type="submission" date="2017-09" db="EMBL/GenBank/DDBJ databases">
        <title>Depth-based differentiation of microbial function through sediment-hosted aquifers and enrichment of novel symbionts in the deep terrestrial subsurface.</title>
        <authorList>
            <person name="Probst A.J."/>
            <person name="Ladd B."/>
            <person name="Jarett J.K."/>
            <person name="Geller-Mcgrath D.E."/>
            <person name="Sieber C.M."/>
            <person name="Emerson J.B."/>
            <person name="Anantharaman K."/>
            <person name="Thomas B.C."/>
            <person name="Malmstrom R."/>
            <person name="Stieglmeier M."/>
            <person name="Klingl A."/>
            <person name="Woyke T."/>
            <person name="Ryan C.M."/>
            <person name="Banfield J.F."/>
        </authorList>
    </citation>
    <scope>NUCLEOTIDE SEQUENCE [LARGE SCALE GENOMIC DNA]</scope>
    <source>
        <strain evidence="1">CG23_combo_of_CG06-09_8_20_14_all_37_13</strain>
    </source>
</reference>
<gene>
    <name evidence="1" type="ORF">COX44_03000</name>
</gene>
<evidence type="ECO:0000313" key="1">
    <source>
        <dbReference type="EMBL" id="PIP16881.1"/>
    </source>
</evidence>
<dbReference type="EMBL" id="PCRH01000066">
    <property type="protein sequence ID" value="PIP16881.1"/>
    <property type="molecule type" value="Genomic_DNA"/>
</dbReference>
<accession>A0A2G9YEC4</accession>
<sequence length="105" mass="12159">MAELQSITTIDQQVPLSKVRAHYTDITQKAKEKGYVLVLKNYVPHSIIMDPVFFLTHLTDARDNIRDKEKRTQAVNALLQFRAKIAVKTAKWDPLKQLLKDRVSR</sequence>
<name>A0A2G9YEC4_9BACT</name>
<organism evidence="1 2">
    <name type="scientific">Candidatus Portnoybacteria bacterium CG23_combo_of_CG06-09_8_20_14_all_37_13</name>
    <dbReference type="NCBI Taxonomy" id="1974819"/>
    <lineage>
        <taxon>Bacteria</taxon>
        <taxon>Candidatus Portnoyibacteriota</taxon>
    </lineage>
</organism>
<dbReference type="Proteomes" id="UP000231480">
    <property type="component" value="Unassembled WGS sequence"/>
</dbReference>
<protein>
    <submittedName>
        <fullName evidence="1">Uncharacterized protein</fullName>
    </submittedName>
</protein>
<evidence type="ECO:0000313" key="2">
    <source>
        <dbReference type="Proteomes" id="UP000231480"/>
    </source>
</evidence>